<dbReference type="RefSeq" id="WP_057456573.1">
    <property type="nucleotide sequence ID" value="NZ_JAFFRY010000022.1"/>
</dbReference>
<evidence type="ECO:0000313" key="1">
    <source>
        <dbReference type="EMBL" id="MDH4621865.1"/>
    </source>
</evidence>
<gene>
    <name evidence="1" type="ORF">JW322_08765</name>
</gene>
<dbReference type="Proteomes" id="UP001162155">
    <property type="component" value="Unassembled WGS sequence"/>
</dbReference>
<reference evidence="1" key="1">
    <citation type="submission" date="2021-02" db="EMBL/GenBank/DDBJ databases">
        <title>Genome analysis of blister spot of apple pathogen from New York area.</title>
        <authorList>
            <person name="Kandel P."/>
            <person name="Hockett K.L."/>
            <person name="Santander R."/>
            <person name="Acimovic S."/>
        </authorList>
    </citation>
    <scope>NUCLEOTIDE SEQUENCE</scope>
    <source>
        <strain evidence="1">PSP1</strain>
    </source>
</reference>
<proteinExistence type="predicted"/>
<name>A0A0Q0DAE3_PSESX</name>
<protein>
    <submittedName>
        <fullName evidence="1">Uncharacterized protein</fullName>
    </submittedName>
</protein>
<accession>A0A0Q0DAE3</accession>
<evidence type="ECO:0000313" key="2">
    <source>
        <dbReference type="Proteomes" id="UP001162155"/>
    </source>
</evidence>
<sequence length="313" mass="35863">MKTTKSQSNTTRAAPSTSFSKAEQLTSDVFYGMSFSRLRDETVISRSHDGTPISYLSDDRWFLPAFAFNVSDNVHFDFLPFYKPGSHREHNVQVCKKFFLMKMFSVNNKTGKPLRVPSMQAYINLLVTMAHYCSTHNIKIESIFEDFESFQAYYDTISDFYSRQLVALVRTFNKLSSAERGFNMDGGIFLFLQKEAKNSRKETQQFPIIPSRILLFKYHQYQSYLSDFLNHHEGITDLLHRAGENPLYAKSPNNHHSPNGRGKFATAAQLSAHKASPVLFKDAIHAHQLGFLHDKYKWNSIGNLIGFVSLGKL</sequence>
<dbReference type="AlphaFoldDB" id="A0A0Q0DAE3"/>
<comment type="caution">
    <text evidence="1">The sequence shown here is derived from an EMBL/GenBank/DDBJ whole genome shotgun (WGS) entry which is preliminary data.</text>
</comment>
<organism evidence="1 2">
    <name type="scientific">Pseudomonas syringae pv. papulans</name>
    <dbReference type="NCBI Taxonomy" id="83963"/>
    <lineage>
        <taxon>Bacteria</taxon>
        <taxon>Pseudomonadati</taxon>
        <taxon>Pseudomonadota</taxon>
        <taxon>Gammaproteobacteria</taxon>
        <taxon>Pseudomonadales</taxon>
        <taxon>Pseudomonadaceae</taxon>
        <taxon>Pseudomonas</taxon>
        <taxon>Pseudomonas syringae</taxon>
    </lineage>
</organism>
<dbReference type="EMBL" id="JAFFRZ010000001">
    <property type="protein sequence ID" value="MDH4621865.1"/>
    <property type="molecule type" value="Genomic_DNA"/>
</dbReference>